<keyword evidence="3" id="KW-1185">Reference proteome</keyword>
<feature type="domain" description="Heterokaryon incompatibility" evidence="1">
    <location>
        <begin position="2"/>
        <end position="80"/>
    </location>
</feature>
<dbReference type="PANTHER" id="PTHR33112">
    <property type="entry name" value="DOMAIN PROTEIN, PUTATIVE-RELATED"/>
    <property type="match status" value="1"/>
</dbReference>
<sequence>MDWKAQASMMRLVYQNACCNIAATWAADGDDGCFTTGGSQIITLDLGHGESTKHQLFSRFLYHDDNTEAPLNTRGWVAQERYLARRQLNFAKSQVYWECRELIASEQFPAGIPEPLRDFLPYNQASPPNGKPTLAYTSEEERRQAWAALVDFYSNCNFSRLSDKMIALTGLAEDMRHAMGDVYLAGLWKKDLHKQLCWSTDFDVRARVNRSRTPTYLAPTWSWASVDGPVMSDQAYYIANMEVSLCIEILDASILSRHSSGLHSFVASSLVLRGIAFWAQAIMLEGYVDGLWELQFTDLDKIPYCLMNMHVSIHWDENMSGSEENPERWPSFLEERNSNLLLQQGLRIVYIKDLPVLRRVTREFKKWTLYLRISSILRDT</sequence>
<protein>
    <submittedName>
        <fullName evidence="2">HET-domain-containing protein</fullName>
    </submittedName>
</protein>
<dbReference type="EMBL" id="CP089275">
    <property type="protein sequence ID" value="USP74781.1"/>
    <property type="molecule type" value="Genomic_DNA"/>
</dbReference>
<proteinExistence type="predicted"/>
<dbReference type="InterPro" id="IPR010730">
    <property type="entry name" value="HET"/>
</dbReference>
<reference evidence="2" key="1">
    <citation type="submission" date="2021-12" db="EMBL/GenBank/DDBJ databases">
        <title>Curvularia clavata genome.</title>
        <authorList>
            <person name="Cao Y."/>
        </authorList>
    </citation>
    <scope>NUCLEOTIDE SEQUENCE</scope>
    <source>
        <strain evidence="2">Yc1106</strain>
    </source>
</reference>
<gene>
    <name evidence="2" type="ORF">yc1106_02055</name>
</gene>
<organism evidence="2 3">
    <name type="scientific">Curvularia clavata</name>
    <dbReference type="NCBI Taxonomy" id="95742"/>
    <lineage>
        <taxon>Eukaryota</taxon>
        <taxon>Fungi</taxon>
        <taxon>Dikarya</taxon>
        <taxon>Ascomycota</taxon>
        <taxon>Pezizomycotina</taxon>
        <taxon>Dothideomycetes</taxon>
        <taxon>Pleosporomycetidae</taxon>
        <taxon>Pleosporales</taxon>
        <taxon>Pleosporineae</taxon>
        <taxon>Pleosporaceae</taxon>
        <taxon>Curvularia</taxon>
    </lineage>
</organism>
<dbReference type="Pfam" id="PF06985">
    <property type="entry name" value="HET"/>
    <property type="match status" value="1"/>
</dbReference>
<evidence type="ECO:0000313" key="3">
    <source>
        <dbReference type="Proteomes" id="UP001056012"/>
    </source>
</evidence>
<dbReference type="OrthoDB" id="5362512at2759"/>
<dbReference type="PANTHER" id="PTHR33112:SF10">
    <property type="entry name" value="TOL"/>
    <property type="match status" value="1"/>
</dbReference>
<name>A0A9Q9DQX0_CURCL</name>
<dbReference type="AlphaFoldDB" id="A0A9Q9DQX0"/>
<evidence type="ECO:0000313" key="2">
    <source>
        <dbReference type="EMBL" id="USP74781.1"/>
    </source>
</evidence>
<dbReference type="Proteomes" id="UP001056012">
    <property type="component" value="Chromosome 2"/>
</dbReference>
<evidence type="ECO:0000259" key="1">
    <source>
        <dbReference type="Pfam" id="PF06985"/>
    </source>
</evidence>
<accession>A0A9Q9DQX0</accession>
<dbReference type="VEuPathDB" id="FungiDB:yc1106_02055"/>